<dbReference type="InterPro" id="IPR011992">
    <property type="entry name" value="EF-hand-dom_pair"/>
</dbReference>
<evidence type="ECO:0008006" key="2">
    <source>
        <dbReference type="Google" id="ProtNLM"/>
    </source>
</evidence>
<dbReference type="InterPro" id="IPR018247">
    <property type="entry name" value="EF_Hand_1_Ca_BS"/>
</dbReference>
<reference evidence="1" key="1">
    <citation type="journal article" date="2015" name="Nature">
        <title>Complex archaea that bridge the gap between prokaryotes and eukaryotes.</title>
        <authorList>
            <person name="Spang A."/>
            <person name="Saw J.H."/>
            <person name="Jorgensen S.L."/>
            <person name="Zaremba-Niedzwiedzka K."/>
            <person name="Martijn J."/>
            <person name="Lind A.E."/>
            <person name="van Eijk R."/>
            <person name="Schleper C."/>
            <person name="Guy L."/>
            <person name="Ettema T.J."/>
        </authorList>
    </citation>
    <scope>NUCLEOTIDE SEQUENCE</scope>
</reference>
<proteinExistence type="predicted"/>
<sequence>MNTNMKWQKVLGGIALATALAGASATTYAADMDFGGWDTNSSGIVEYNEWGTAYDNDGMFTDWDGDSDGVLSNDEYDRGLYNSYDADGSGDWNEDEFKTFQDDAGDGGWLDV</sequence>
<protein>
    <recommendedName>
        <fullName evidence="2">EF-hand domain-containing protein</fullName>
    </recommendedName>
</protein>
<comment type="caution">
    <text evidence="1">The sequence shown here is derived from an EMBL/GenBank/DDBJ whole genome shotgun (WGS) entry which is preliminary data.</text>
</comment>
<organism evidence="1">
    <name type="scientific">marine sediment metagenome</name>
    <dbReference type="NCBI Taxonomy" id="412755"/>
    <lineage>
        <taxon>unclassified sequences</taxon>
        <taxon>metagenomes</taxon>
        <taxon>ecological metagenomes</taxon>
    </lineage>
</organism>
<dbReference type="AlphaFoldDB" id="A0A0F9VWX3"/>
<dbReference type="PROSITE" id="PS00018">
    <property type="entry name" value="EF_HAND_1"/>
    <property type="match status" value="1"/>
</dbReference>
<dbReference type="EMBL" id="LAZR01000006">
    <property type="protein sequence ID" value="KKO09541.1"/>
    <property type="molecule type" value="Genomic_DNA"/>
</dbReference>
<gene>
    <name evidence="1" type="ORF">LCGC14_0030340</name>
</gene>
<name>A0A0F9VWX3_9ZZZZ</name>
<accession>A0A0F9VWX3</accession>
<dbReference type="SUPFAM" id="SSF47473">
    <property type="entry name" value="EF-hand"/>
    <property type="match status" value="1"/>
</dbReference>
<evidence type="ECO:0000313" key="1">
    <source>
        <dbReference type="EMBL" id="KKO09541.1"/>
    </source>
</evidence>